<comment type="catalytic activity">
    <reaction evidence="1 9 11">
        <text>Hydrolyzes single-stranded DNA or mismatched double-stranded DNA and polynucleotides, releasing free uracil.</text>
        <dbReference type="EC" id="3.2.2.27"/>
    </reaction>
</comment>
<dbReference type="GO" id="GO:0097510">
    <property type="term" value="P:base-excision repair, AP site formation via deaminated base removal"/>
    <property type="evidence" value="ECO:0007669"/>
    <property type="project" value="TreeGrafter"/>
</dbReference>
<dbReference type="HAMAP" id="MF_00148">
    <property type="entry name" value="UDG"/>
    <property type="match status" value="1"/>
</dbReference>
<evidence type="ECO:0000256" key="12">
    <source>
        <dbReference type="SAM" id="Phobius"/>
    </source>
</evidence>
<dbReference type="PANTHER" id="PTHR11264:SF0">
    <property type="entry name" value="URACIL-DNA GLYCOSYLASE"/>
    <property type="match status" value="1"/>
</dbReference>
<gene>
    <name evidence="9 14" type="primary">ung</name>
    <name evidence="14" type="ORF">BUCIPICE3303_124</name>
</gene>
<dbReference type="SMART" id="SM00986">
    <property type="entry name" value="UDG"/>
    <property type="match status" value="1"/>
</dbReference>
<comment type="function">
    <text evidence="2 9 11">Excises uracil residues from the DNA which can arise as a result of misincorporation of dUMP residues by DNA polymerase or due to deamination of cytosine.</text>
</comment>
<evidence type="ECO:0000256" key="9">
    <source>
        <dbReference type="HAMAP-Rule" id="MF_00148"/>
    </source>
</evidence>
<dbReference type="SUPFAM" id="SSF52141">
    <property type="entry name" value="Uracil-DNA glycosylase-like"/>
    <property type="match status" value="1"/>
</dbReference>
<dbReference type="InterPro" id="IPR005122">
    <property type="entry name" value="Uracil-DNA_glycosylase-like"/>
</dbReference>
<dbReference type="CDD" id="cd10027">
    <property type="entry name" value="UDG-F1-like"/>
    <property type="match status" value="1"/>
</dbReference>
<dbReference type="FunFam" id="3.40.470.10:FF:000001">
    <property type="entry name" value="Uracil-DNA glycosylase"/>
    <property type="match status" value="1"/>
</dbReference>
<comment type="similarity">
    <text evidence="3 9 11">Belongs to the uracil-DNA glycosylase (UDG) superfamily. UNG family.</text>
</comment>
<feature type="domain" description="Uracil-DNA glycosylase-like" evidence="13">
    <location>
        <begin position="50"/>
        <end position="211"/>
    </location>
</feature>
<dbReference type="InterPro" id="IPR002043">
    <property type="entry name" value="UDG_fam1"/>
</dbReference>
<dbReference type="NCBIfam" id="NF003588">
    <property type="entry name" value="PRK05254.1-1"/>
    <property type="match status" value="1"/>
</dbReference>
<evidence type="ECO:0000256" key="10">
    <source>
        <dbReference type="PROSITE-ProRule" id="PRU10072"/>
    </source>
</evidence>
<dbReference type="SMART" id="SM00987">
    <property type="entry name" value="UreE_C"/>
    <property type="match status" value="1"/>
</dbReference>
<dbReference type="Proteomes" id="UP000294455">
    <property type="component" value="Chromosome"/>
</dbReference>
<dbReference type="NCBIfam" id="TIGR00628">
    <property type="entry name" value="ung"/>
    <property type="match status" value="1"/>
</dbReference>
<dbReference type="EMBL" id="LR217739">
    <property type="protein sequence ID" value="VFP88106.1"/>
    <property type="molecule type" value="Genomic_DNA"/>
</dbReference>
<dbReference type="GO" id="GO:0004844">
    <property type="term" value="F:uracil DNA N-glycosylase activity"/>
    <property type="evidence" value="ECO:0007669"/>
    <property type="project" value="UniProtKB-UniRule"/>
</dbReference>
<feature type="transmembrane region" description="Helical" evidence="12">
    <location>
        <begin position="152"/>
        <end position="170"/>
    </location>
</feature>
<dbReference type="AlphaFoldDB" id="A0A803GCJ5"/>
<reference evidence="14 15" key="1">
    <citation type="submission" date="2019-02" db="EMBL/GenBank/DDBJ databases">
        <authorList>
            <person name="Manzano-Marin A."/>
            <person name="Manzano-Marin A."/>
        </authorList>
    </citation>
    <scope>NUCLEOTIDE SEQUENCE [LARGE SCALE GENOMIC DNA]</scope>
    <source>
        <strain evidence="14 15">BuCipiceae</strain>
    </source>
</reference>
<evidence type="ECO:0000256" key="11">
    <source>
        <dbReference type="RuleBase" id="RU003780"/>
    </source>
</evidence>
<evidence type="ECO:0000313" key="14">
    <source>
        <dbReference type="EMBL" id="VFP88106.1"/>
    </source>
</evidence>
<evidence type="ECO:0000256" key="7">
    <source>
        <dbReference type="ARBA" id="ARBA00022801"/>
    </source>
</evidence>
<dbReference type="PROSITE" id="PS00130">
    <property type="entry name" value="U_DNA_GLYCOSYLASE"/>
    <property type="match status" value="1"/>
</dbReference>
<protein>
    <recommendedName>
        <fullName evidence="5 9">Uracil-DNA glycosylase</fullName>
        <shortName evidence="9">UDG</shortName>
        <ecNumber evidence="4 9">3.2.2.27</ecNumber>
    </recommendedName>
</protein>
<evidence type="ECO:0000259" key="13">
    <source>
        <dbReference type="SMART" id="SM00986"/>
    </source>
</evidence>
<dbReference type="Pfam" id="PF03167">
    <property type="entry name" value="UDG"/>
    <property type="match status" value="1"/>
</dbReference>
<keyword evidence="6 9" id="KW-0227">DNA damage</keyword>
<proteinExistence type="inferred from homology"/>
<dbReference type="NCBIfam" id="NF003592">
    <property type="entry name" value="PRK05254.1-5"/>
    <property type="match status" value="1"/>
</dbReference>
<evidence type="ECO:0000313" key="15">
    <source>
        <dbReference type="Proteomes" id="UP000294455"/>
    </source>
</evidence>
<dbReference type="EC" id="3.2.2.27" evidence="4 9"/>
<keyword evidence="12" id="KW-1133">Transmembrane helix</keyword>
<keyword evidence="12" id="KW-0812">Transmembrane</keyword>
<evidence type="ECO:0000256" key="8">
    <source>
        <dbReference type="ARBA" id="ARBA00023204"/>
    </source>
</evidence>
<evidence type="ECO:0000256" key="4">
    <source>
        <dbReference type="ARBA" id="ARBA00012030"/>
    </source>
</evidence>
<feature type="active site" description="Proton acceptor" evidence="9 10">
    <location>
        <position position="65"/>
    </location>
</feature>
<keyword evidence="12" id="KW-0472">Membrane</keyword>
<name>A0A803GCJ5_9GAMM</name>
<evidence type="ECO:0000256" key="5">
    <source>
        <dbReference type="ARBA" id="ARBA00018429"/>
    </source>
</evidence>
<keyword evidence="7 9" id="KW-0378">Hydrolase</keyword>
<dbReference type="PANTHER" id="PTHR11264">
    <property type="entry name" value="URACIL-DNA GLYCOSYLASE"/>
    <property type="match status" value="1"/>
</dbReference>
<sequence>MIINTNYTWSDLFTIEKKKKYFVHLCNTIKNIQQDTVVYPPKKMIFNAFSLTPLSCVKVVILGQDPYCHVGQAHGLSFSVPNNILTPPSLKNIFKELQNDFLFYQNKISNCLEPWAKQGVLLLNSILTVSDGIPGSHKKIGWEIFTDQVIKFINNFCIGVIFLLWGSFAGSKYNLINQKKHFILQSSHPSPLSSFRGFFGCKHFSKTNKLLKNQKKQPINWFKNMTY</sequence>
<accession>A0A803GCJ5</accession>
<organism evidence="14 15">
    <name type="scientific">Buchnera aphidicola</name>
    <name type="common">Cinara piceae</name>
    <dbReference type="NCBI Taxonomy" id="1660043"/>
    <lineage>
        <taxon>Bacteria</taxon>
        <taxon>Pseudomonadati</taxon>
        <taxon>Pseudomonadota</taxon>
        <taxon>Gammaproteobacteria</taxon>
        <taxon>Enterobacterales</taxon>
        <taxon>Erwiniaceae</taxon>
        <taxon>Buchnera</taxon>
    </lineage>
</organism>
<evidence type="ECO:0000256" key="6">
    <source>
        <dbReference type="ARBA" id="ARBA00022763"/>
    </source>
</evidence>
<keyword evidence="14" id="KW-0326">Glycosidase</keyword>
<evidence type="ECO:0000256" key="3">
    <source>
        <dbReference type="ARBA" id="ARBA00008184"/>
    </source>
</evidence>
<comment type="subcellular location">
    <subcellularLocation>
        <location evidence="9">Cytoplasm</location>
    </subcellularLocation>
</comment>
<dbReference type="GO" id="GO:0005737">
    <property type="term" value="C:cytoplasm"/>
    <property type="evidence" value="ECO:0007669"/>
    <property type="project" value="UniProtKB-SubCell"/>
</dbReference>
<keyword evidence="8 9" id="KW-0234">DNA repair</keyword>
<dbReference type="Gene3D" id="3.40.470.10">
    <property type="entry name" value="Uracil-DNA glycosylase-like domain"/>
    <property type="match status" value="1"/>
</dbReference>
<evidence type="ECO:0000256" key="1">
    <source>
        <dbReference type="ARBA" id="ARBA00001400"/>
    </source>
</evidence>
<dbReference type="NCBIfam" id="NF003589">
    <property type="entry name" value="PRK05254.1-2"/>
    <property type="match status" value="1"/>
</dbReference>
<dbReference type="InterPro" id="IPR036895">
    <property type="entry name" value="Uracil-DNA_glycosylase-like_sf"/>
</dbReference>
<dbReference type="InterPro" id="IPR018085">
    <property type="entry name" value="Ura-DNA_Glyclase_AS"/>
</dbReference>
<keyword evidence="9" id="KW-0963">Cytoplasm</keyword>
<evidence type="ECO:0000256" key="2">
    <source>
        <dbReference type="ARBA" id="ARBA00002631"/>
    </source>
</evidence>